<dbReference type="PANTHER" id="PTHR30294:SF29">
    <property type="entry name" value="MULTIDRUG ABC TRANSPORTER PERMEASE YBHS-RELATED"/>
    <property type="match status" value="1"/>
</dbReference>
<dbReference type="OrthoDB" id="9768837at2"/>
<feature type="transmembrane region" description="Helical" evidence="6">
    <location>
        <begin position="388"/>
        <end position="410"/>
    </location>
</feature>
<dbReference type="InterPro" id="IPR013525">
    <property type="entry name" value="ABC2_TM"/>
</dbReference>
<dbReference type="Proteomes" id="UP000011910">
    <property type="component" value="Unassembled WGS sequence"/>
</dbReference>
<dbReference type="eggNOG" id="COG1668">
    <property type="taxonomic scope" value="Bacteria"/>
</dbReference>
<keyword evidence="4 6" id="KW-1133">Transmembrane helix</keyword>
<feature type="transmembrane region" description="Helical" evidence="6">
    <location>
        <begin position="239"/>
        <end position="259"/>
    </location>
</feature>
<evidence type="ECO:0000313" key="8">
    <source>
        <dbReference type="EMBL" id="EMR02361.1"/>
    </source>
</evidence>
<accession>M7N568</accession>
<dbReference type="SUPFAM" id="SSF53850">
    <property type="entry name" value="Periplasmic binding protein-like II"/>
    <property type="match status" value="1"/>
</dbReference>
<feature type="transmembrane region" description="Helical" evidence="6">
    <location>
        <begin position="305"/>
        <end position="324"/>
    </location>
</feature>
<feature type="domain" description="ABC-2 type transporter transmembrane" evidence="7">
    <location>
        <begin position="19"/>
        <end position="410"/>
    </location>
</feature>
<keyword evidence="5 6" id="KW-0472">Membrane</keyword>
<dbReference type="PATRIC" id="fig|1279009.4.peg.2544"/>
<evidence type="ECO:0000256" key="5">
    <source>
        <dbReference type="ARBA" id="ARBA00023136"/>
    </source>
</evidence>
<dbReference type="InterPro" id="IPR051449">
    <property type="entry name" value="ABC-2_transporter_component"/>
</dbReference>
<feature type="transmembrane region" description="Helical" evidence="6">
    <location>
        <begin position="210"/>
        <end position="233"/>
    </location>
</feature>
<evidence type="ECO:0000256" key="4">
    <source>
        <dbReference type="ARBA" id="ARBA00022989"/>
    </source>
</evidence>
<dbReference type="GO" id="GO:0005886">
    <property type="term" value="C:plasma membrane"/>
    <property type="evidence" value="ECO:0007669"/>
    <property type="project" value="UniProtKB-SubCell"/>
</dbReference>
<keyword evidence="2" id="KW-1003">Cell membrane</keyword>
<dbReference type="STRING" id="1279009.ADICEAN_02510"/>
<dbReference type="AlphaFoldDB" id="M7N568"/>
<name>M7N568_9BACT</name>
<feature type="transmembrane region" description="Helical" evidence="6">
    <location>
        <begin position="21"/>
        <end position="42"/>
    </location>
</feature>
<dbReference type="Gene3D" id="3.40.190.10">
    <property type="entry name" value="Periplasmic binding protein-like II"/>
    <property type="match status" value="1"/>
</dbReference>
<gene>
    <name evidence="8" type="ORF">ADICEAN_02510</name>
</gene>
<dbReference type="PANTHER" id="PTHR30294">
    <property type="entry name" value="MEMBRANE COMPONENT OF ABC TRANSPORTER YHHJ-RELATED"/>
    <property type="match status" value="1"/>
</dbReference>
<sequence length="436" mass="48290">MSKISLIIKREYMTRVRKKSFIIMTILGPLLFAAMFAIPVWLATRDSSNVRTIAVVDDSGLFSQSFEDTKNLTFVYPGQDLEASKKGIGNKEYYGILYIPQLDLDDLQGITLYSEASAGIELQNRLERVVESRIEDLKLERTQIDKATLDALRTNVSLREINLSSGEEKAGSTGLATGIGYAGSFMIYMFIFIYGAQIMRGVLEEKTNRIVEIIISSVKPFQLMLGKTIGIAGVGLTQFLIWIIFSAAIYTLGMSLLGVDADTMAQMNQMPAGSSAAELSNAQRAVANVQEQFANINIPLQLMTFLFYFLGGYLLYGAMFAAVGAAADSETDTQQFMLPVTLPLVLGLIVTMSAVLKDPNGSTAFWFSMVPFTSPIVMMMRVPFGVPMWELVLSMVLLVLGFLLMSWLAARIYRVGILMHGVKVNYKTLGKWIMMR</sequence>
<dbReference type="EMBL" id="AODQ01000061">
    <property type="protein sequence ID" value="EMR02361.1"/>
    <property type="molecule type" value="Genomic_DNA"/>
</dbReference>
<dbReference type="Pfam" id="PF12698">
    <property type="entry name" value="ABC2_membrane_3"/>
    <property type="match status" value="1"/>
</dbReference>
<comment type="subcellular location">
    <subcellularLocation>
        <location evidence="1">Cell membrane</location>
        <topology evidence="1">Multi-pass membrane protein</topology>
    </subcellularLocation>
</comment>
<organism evidence="8 9">
    <name type="scientific">Cesiribacter andamanensis AMV16</name>
    <dbReference type="NCBI Taxonomy" id="1279009"/>
    <lineage>
        <taxon>Bacteria</taxon>
        <taxon>Pseudomonadati</taxon>
        <taxon>Bacteroidota</taxon>
        <taxon>Cytophagia</taxon>
        <taxon>Cytophagales</taxon>
        <taxon>Cesiribacteraceae</taxon>
        <taxon>Cesiribacter</taxon>
    </lineage>
</organism>
<dbReference type="GO" id="GO:0140359">
    <property type="term" value="F:ABC-type transporter activity"/>
    <property type="evidence" value="ECO:0007669"/>
    <property type="project" value="InterPro"/>
</dbReference>
<reference evidence="8 9" key="1">
    <citation type="journal article" date="2013" name="Genome Announc.">
        <title>Draft Genome Sequence of Cesiribacter andamanensis Strain AMV16T, Isolated from a Soil Sample from a Mud Volcano in the Andaman Islands, India.</title>
        <authorList>
            <person name="Shivaji S."/>
            <person name="Ara S."/>
            <person name="Begum Z."/>
            <person name="Srinivas T.N."/>
            <person name="Singh A."/>
            <person name="Kumar Pinnaka A."/>
        </authorList>
    </citation>
    <scope>NUCLEOTIDE SEQUENCE [LARGE SCALE GENOMIC DNA]</scope>
    <source>
        <strain evidence="8 9">AMV16</strain>
    </source>
</reference>
<feature type="transmembrane region" description="Helical" evidence="6">
    <location>
        <begin position="336"/>
        <end position="356"/>
    </location>
</feature>
<evidence type="ECO:0000256" key="6">
    <source>
        <dbReference type="SAM" id="Phobius"/>
    </source>
</evidence>
<protein>
    <recommendedName>
        <fullName evidence="7">ABC-2 type transporter transmembrane domain-containing protein</fullName>
    </recommendedName>
</protein>
<evidence type="ECO:0000256" key="2">
    <source>
        <dbReference type="ARBA" id="ARBA00022475"/>
    </source>
</evidence>
<evidence type="ECO:0000259" key="7">
    <source>
        <dbReference type="Pfam" id="PF12698"/>
    </source>
</evidence>
<feature type="transmembrane region" description="Helical" evidence="6">
    <location>
        <begin position="363"/>
        <end position="382"/>
    </location>
</feature>
<evidence type="ECO:0000313" key="9">
    <source>
        <dbReference type="Proteomes" id="UP000011910"/>
    </source>
</evidence>
<dbReference type="RefSeq" id="WP_009195900.1">
    <property type="nucleotide sequence ID" value="NZ_AODQ01000061.1"/>
</dbReference>
<keyword evidence="9" id="KW-1185">Reference proteome</keyword>
<evidence type="ECO:0000256" key="1">
    <source>
        <dbReference type="ARBA" id="ARBA00004651"/>
    </source>
</evidence>
<comment type="caution">
    <text evidence="8">The sequence shown here is derived from an EMBL/GenBank/DDBJ whole genome shotgun (WGS) entry which is preliminary data.</text>
</comment>
<proteinExistence type="predicted"/>
<evidence type="ECO:0000256" key="3">
    <source>
        <dbReference type="ARBA" id="ARBA00022692"/>
    </source>
</evidence>
<feature type="transmembrane region" description="Helical" evidence="6">
    <location>
        <begin position="179"/>
        <end position="198"/>
    </location>
</feature>
<keyword evidence="3 6" id="KW-0812">Transmembrane</keyword>